<dbReference type="GO" id="GO:0006355">
    <property type="term" value="P:regulation of DNA-templated transcription"/>
    <property type="evidence" value="ECO:0007669"/>
    <property type="project" value="InterPro"/>
</dbReference>
<dbReference type="PROSITE" id="PS50114">
    <property type="entry name" value="GATA_ZN_FINGER_2"/>
    <property type="match status" value="1"/>
</dbReference>
<dbReference type="EMBL" id="KV417302">
    <property type="protein sequence ID" value="KZO93423.1"/>
    <property type="molecule type" value="Genomic_DNA"/>
</dbReference>
<dbReference type="AlphaFoldDB" id="A0A167JBD4"/>
<sequence length="203" mass="22668">MSSGALVKREPSPEPMHSAVFSPEPRGGAGRRELPAAPSIDPSAYSRTQAPAWRMQHQQQQPPASAASSPSNSAHRSWLNTVQNRDDPDSDRYEFAPGPSSPSGTGVFPSYGAPYAPMRPNQRHAPGYTCPDCETTHTAAWRWYEGRKYCNACGLHRKANGKKRSERLIEQDKQRRLDKERAERDFLNRIDASAAVKRETNEH</sequence>
<dbReference type="Proteomes" id="UP000076738">
    <property type="component" value="Unassembled WGS sequence"/>
</dbReference>
<feature type="region of interest" description="Disordered" evidence="2">
    <location>
        <begin position="1"/>
        <end position="115"/>
    </location>
</feature>
<dbReference type="Gene3D" id="3.30.50.10">
    <property type="entry name" value="Erythroid Transcription Factor GATA-1, subunit A"/>
    <property type="match status" value="1"/>
</dbReference>
<reference evidence="4 5" key="1">
    <citation type="journal article" date="2016" name="Mol. Biol. Evol.">
        <title>Comparative Genomics of Early-Diverging Mushroom-Forming Fungi Provides Insights into the Origins of Lignocellulose Decay Capabilities.</title>
        <authorList>
            <person name="Nagy L.G."/>
            <person name="Riley R."/>
            <person name="Tritt A."/>
            <person name="Adam C."/>
            <person name="Daum C."/>
            <person name="Floudas D."/>
            <person name="Sun H."/>
            <person name="Yadav J.S."/>
            <person name="Pangilinan J."/>
            <person name="Larsson K.H."/>
            <person name="Matsuura K."/>
            <person name="Barry K."/>
            <person name="Labutti K."/>
            <person name="Kuo R."/>
            <person name="Ohm R.A."/>
            <person name="Bhattacharya S.S."/>
            <person name="Shirouzu T."/>
            <person name="Yoshinaga Y."/>
            <person name="Martin F.M."/>
            <person name="Grigoriev I.V."/>
            <person name="Hibbett D.S."/>
        </authorList>
    </citation>
    <scope>NUCLEOTIDE SEQUENCE [LARGE SCALE GENOMIC DNA]</scope>
    <source>
        <strain evidence="4 5">TUFC12733</strain>
    </source>
</reference>
<dbReference type="OrthoDB" id="3359146at2759"/>
<dbReference type="InterPro" id="IPR013088">
    <property type="entry name" value="Znf_NHR/GATA"/>
</dbReference>
<evidence type="ECO:0000313" key="5">
    <source>
        <dbReference type="Proteomes" id="UP000076738"/>
    </source>
</evidence>
<gene>
    <name evidence="4" type="ORF">CALVIDRAFT_557072</name>
</gene>
<dbReference type="GO" id="GO:0043565">
    <property type="term" value="F:sequence-specific DNA binding"/>
    <property type="evidence" value="ECO:0007669"/>
    <property type="project" value="InterPro"/>
</dbReference>
<evidence type="ECO:0000259" key="3">
    <source>
        <dbReference type="PROSITE" id="PS50114"/>
    </source>
</evidence>
<dbReference type="InterPro" id="IPR000679">
    <property type="entry name" value="Znf_GATA"/>
</dbReference>
<evidence type="ECO:0000313" key="4">
    <source>
        <dbReference type="EMBL" id="KZO93423.1"/>
    </source>
</evidence>
<feature type="compositionally biased region" description="Basic and acidic residues" evidence="2">
    <location>
        <begin position="84"/>
        <end position="94"/>
    </location>
</feature>
<feature type="domain" description="GATA-type" evidence="3">
    <location>
        <begin position="124"/>
        <end position="176"/>
    </location>
</feature>
<proteinExistence type="predicted"/>
<evidence type="ECO:0000256" key="1">
    <source>
        <dbReference type="PROSITE-ProRule" id="PRU00094"/>
    </source>
</evidence>
<feature type="compositionally biased region" description="Low complexity" evidence="2">
    <location>
        <begin position="49"/>
        <end position="78"/>
    </location>
</feature>
<keyword evidence="5" id="KW-1185">Reference proteome</keyword>
<dbReference type="SMART" id="SM00401">
    <property type="entry name" value="ZnF_GATA"/>
    <property type="match status" value="1"/>
</dbReference>
<dbReference type="GO" id="GO:0008270">
    <property type="term" value="F:zinc ion binding"/>
    <property type="evidence" value="ECO:0007669"/>
    <property type="project" value="UniProtKB-KW"/>
</dbReference>
<keyword evidence="1" id="KW-0862">Zinc</keyword>
<keyword evidence="1" id="KW-0863">Zinc-finger</keyword>
<keyword evidence="1" id="KW-0479">Metal-binding</keyword>
<dbReference type="SUPFAM" id="SSF57716">
    <property type="entry name" value="Glucocorticoid receptor-like (DNA-binding domain)"/>
    <property type="match status" value="1"/>
</dbReference>
<protein>
    <recommendedName>
        <fullName evidence="3">GATA-type domain-containing protein</fullName>
    </recommendedName>
</protein>
<organism evidence="4 5">
    <name type="scientific">Calocera viscosa (strain TUFC12733)</name>
    <dbReference type="NCBI Taxonomy" id="1330018"/>
    <lineage>
        <taxon>Eukaryota</taxon>
        <taxon>Fungi</taxon>
        <taxon>Dikarya</taxon>
        <taxon>Basidiomycota</taxon>
        <taxon>Agaricomycotina</taxon>
        <taxon>Dacrymycetes</taxon>
        <taxon>Dacrymycetales</taxon>
        <taxon>Dacrymycetaceae</taxon>
        <taxon>Calocera</taxon>
    </lineage>
</organism>
<accession>A0A167JBD4</accession>
<name>A0A167JBD4_CALVF</name>
<evidence type="ECO:0000256" key="2">
    <source>
        <dbReference type="SAM" id="MobiDB-lite"/>
    </source>
</evidence>